<dbReference type="KEGG" id="nai:NECAME_15621"/>
<dbReference type="Proteomes" id="UP000053676">
    <property type="component" value="Unassembled WGS sequence"/>
</dbReference>
<organism evidence="1 2">
    <name type="scientific">Necator americanus</name>
    <name type="common">Human hookworm</name>
    <dbReference type="NCBI Taxonomy" id="51031"/>
    <lineage>
        <taxon>Eukaryota</taxon>
        <taxon>Metazoa</taxon>
        <taxon>Ecdysozoa</taxon>
        <taxon>Nematoda</taxon>
        <taxon>Chromadorea</taxon>
        <taxon>Rhabditida</taxon>
        <taxon>Rhabditina</taxon>
        <taxon>Rhabditomorpha</taxon>
        <taxon>Strongyloidea</taxon>
        <taxon>Ancylostomatidae</taxon>
        <taxon>Bunostominae</taxon>
        <taxon>Necator</taxon>
    </lineage>
</organism>
<gene>
    <name evidence="1" type="ORF">NECAME_15621</name>
</gene>
<dbReference type="STRING" id="51031.W2SGP4"/>
<sequence>MEKRKSAAQNFKQFQSIYYFSFKNGSLTRERIRKQLGCQWNEYRTILSKTDTGNNGNIGLYFDEDEIAPRIKKGDFRFTKKEKYFSVKDFTPEVEARALLEGQSLLKLLYARTMGCITGKGKLISCIPLSTPDSDIKKF</sequence>
<protein>
    <submittedName>
        <fullName evidence="1">Uncharacterized protein</fullName>
    </submittedName>
</protein>
<keyword evidence="2" id="KW-1185">Reference proteome</keyword>
<proteinExistence type="predicted"/>
<dbReference type="EMBL" id="KI669197">
    <property type="protein sequence ID" value="ETN68789.1"/>
    <property type="molecule type" value="Genomic_DNA"/>
</dbReference>
<accession>W2SGP4</accession>
<dbReference type="OrthoDB" id="1728974at2759"/>
<reference evidence="2" key="1">
    <citation type="journal article" date="2014" name="Nat. Genet.">
        <title>Genome of the human hookworm Necator americanus.</title>
        <authorList>
            <person name="Tang Y.T."/>
            <person name="Gao X."/>
            <person name="Rosa B.A."/>
            <person name="Abubucker S."/>
            <person name="Hallsworth-Pepin K."/>
            <person name="Martin J."/>
            <person name="Tyagi R."/>
            <person name="Heizer E."/>
            <person name="Zhang X."/>
            <person name="Bhonagiri-Palsikar V."/>
            <person name="Minx P."/>
            <person name="Warren W.C."/>
            <person name="Wang Q."/>
            <person name="Zhan B."/>
            <person name="Hotez P.J."/>
            <person name="Sternberg P.W."/>
            <person name="Dougall A."/>
            <person name="Gaze S.T."/>
            <person name="Mulvenna J."/>
            <person name="Sotillo J."/>
            <person name="Ranganathan S."/>
            <person name="Rabelo E.M."/>
            <person name="Wilson R.K."/>
            <person name="Felgner P.L."/>
            <person name="Bethony J."/>
            <person name="Hawdon J.M."/>
            <person name="Gasser R.B."/>
            <person name="Loukas A."/>
            <person name="Mitreva M."/>
        </authorList>
    </citation>
    <scope>NUCLEOTIDE SEQUENCE [LARGE SCALE GENOMIC DNA]</scope>
</reference>
<name>W2SGP4_NECAM</name>
<dbReference type="AlphaFoldDB" id="W2SGP4"/>
<evidence type="ECO:0000313" key="2">
    <source>
        <dbReference type="Proteomes" id="UP000053676"/>
    </source>
</evidence>
<evidence type="ECO:0000313" key="1">
    <source>
        <dbReference type="EMBL" id="ETN68789.1"/>
    </source>
</evidence>
<dbReference type="Gene3D" id="3.30.420.40">
    <property type="match status" value="1"/>
</dbReference>